<sequence length="314" mass="35183">MPVKEILILRHGHRLAWTFNPQTQTYTSTHPFPTGIPADPPLASHGVRQSHETAAHLSKLLLPQVKEDRLVIYCSLFYRCPETLRPSVEAFQELGWKGKVRGERGMGEWFGTAPFEQPVPGDSGFLRDRFFPWLEGRESRVLPNSHGEMIDELHDRVARAFEVIVREVDREYEEKGSAGEDVTVLICGHAAPIIASGRVLTGRMPKDSSEEDFKCFTCGLSRFVRRGKAIAELSDAEAAQEATEWRTNGGVAGGWDCTMNSSCEHLSQGEERGWHFVGEESFDSYGPPRTFSGDKSDCKKVEDTNENRNDSAKL</sequence>
<evidence type="ECO:0000313" key="3">
    <source>
        <dbReference type="Proteomes" id="UP000606974"/>
    </source>
</evidence>
<dbReference type="OrthoDB" id="414418at2759"/>
<accession>A0A8H7AIM3</accession>
<comment type="caution">
    <text evidence="2">The sequence shown here is derived from an EMBL/GenBank/DDBJ whole genome shotgun (WGS) entry which is preliminary data.</text>
</comment>
<dbReference type="PANTHER" id="PTHR16469">
    <property type="entry name" value="UBIQUITIN-ASSOCIATED AND SH3 DOMAIN-CONTAINING BA-RELATED"/>
    <property type="match status" value="1"/>
</dbReference>
<dbReference type="SUPFAM" id="SSF53254">
    <property type="entry name" value="Phosphoglycerate mutase-like"/>
    <property type="match status" value="1"/>
</dbReference>
<reference evidence="2" key="1">
    <citation type="submission" date="2020-02" db="EMBL/GenBank/DDBJ databases">
        <authorList>
            <person name="Palmer J.M."/>
        </authorList>
    </citation>
    <scope>NUCLEOTIDE SEQUENCE</scope>
    <source>
        <strain evidence="2">EPUS1.4</strain>
        <tissue evidence="2">Thallus</tissue>
    </source>
</reference>
<dbReference type="EMBL" id="JAACFV010000037">
    <property type="protein sequence ID" value="KAF7509793.1"/>
    <property type="molecule type" value="Genomic_DNA"/>
</dbReference>
<gene>
    <name evidence="2" type="ORF">GJ744_007488</name>
</gene>
<dbReference type="PANTHER" id="PTHR16469:SF51">
    <property type="entry name" value="TRANSCRIPTION FACTOR TAU 55 KDA SUBUNIT"/>
    <property type="match status" value="1"/>
</dbReference>
<dbReference type="Pfam" id="PF00300">
    <property type="entry name" value="His_Phos_1"/>
    <property type="match status" value="1"/>
</dbReference>
<evidence type="ECO:0000313" key="2">
    <source>
        <dbReference type="EMBL" id="KAF7509793.1"/>
    </source>
</evidence>
<feature type="region of interest" description="Disordered" evidence="1">
    <location>
        <begin position="279"/>
        <end position="314"/>
    </location>
</feature>
<evidence type="ECO:0008006" key="4">
    <source>
        <dbReference type="Google" id="ProtNLM"/>
    </source>
</evidence>
<dbReference type="InterPro" id="IPR013078">
    <property type="entry name" value="His_Pase_superF_clade-1"/>
</dbReference>
<dbReference type="InterPro" id="IPR051710">
    <property type="entry name" value="Phosphatase_SH3-domain"/>
</dbReference>
<protein>
    <recommendedName>
        <fullName evidence="4">Phosphoglycerate mutase family protein</fullName>
    </recommendedName>
</protein>
<dbReference type="InterPro" id="IPR029033">
    <property type="entry name" value="His_PPase_superfam"/>
</dbReference>
<evidence type="ECO:0000256" key="1">
    <source>
        <dbReference type="SAM" id="MobiDB-lite"/>
    </source>
</evidence>
<keyword evidence="3" id="KW-1185">Reference proteome</keyword>
<feature type="compositionally biased region" description="Basic and acidic residues" evidence="1">
    <location>
        <begin position="292"/>
        <end position="314"/>
    </location>
</feature>
<organism evidence="2 3">
    <name type="scientific">Endocarpon pusillum</name>
    <dbReference type="NCBI Taxonomy" id="364733"/>
    <lineage>
        <taxon>Eukaryota</taxon>
        <taxon>Fungi</taxon>
        <taxon>Dikarya</taxon>
        <taxon>Ascomycota</taxon>
        <taxon>Pezizomycotina</taxon>
        <taxon>Eurotiomycetes</taxon>
        <taxon>Chaetothyriomycetidae</taxon>
        <taxon>Verrucariales</taxon>
        <taxon>Verrucariaceae</taxon>
        <taxon>Endocarpon</taxon>
    </lineage>
</organism>
<name>A0A8H7AIM3_9EURO</name>
<dbReference type="Proteomes" id="UP000606974">
    <property type="component" value="Unassembled WGS sequence"/>
</dbReference>
<dbReference type="AlphaFoldDB" id="A0A8H7AIM3"/>
<dbReference type="Gene3D" id="3.40.50.1240">
    <property type="entry name" value="Phosphoglycerate mutase-like"/>
    <property type="match status" value="1"/>
</dbReference>
<proteinExistence type="predicted"/>